<feature type="region of interest" description="Disordered" evidence="1">
    <location>
        <begin position="66"/>
        <end position="88"/>
    </location>
</feature>
<gene>
    <name evidence="2" type="ORF">Hokovirus_3_101</name>
</gene>
<name>A0A1V0SGR6_9VIRU</name>
<accession>A0A1V0SGR6</accession>
<proteinExistence type="predicted"/>
<sequence>MNIIANNEFLINKNLAGYPSTIKETQCIDYCYHQNSLNRSFRYVNSKNKLNASSCYYINKIEMGDSKKNNKPNDSKHNDSKHNDNKHNKYVNEEFPRYKLRLAECDYKNINYNFTNSPLQPWAEILNTHDFLDFVYKIVNYDSYINFLGDQNIPLLTKLRVTNACYQIQMKLFLISDVIVEFYMQLIKQFWIDDLYDYFYSFIFIEITDKEQNIYIKKSDQERKYYKKEKINYFINKFANRSRIYDYVSKYNEYYSEKIIQMKDEPFYFISQKKYYFDYIKKKIDNIITFSEN</sequence>
<evidence type="ECO:0000313" key="2">
    <source>
        <dbReference type="EMBL" id="ARF10828.1"/>
    </source>
</evidence>
<dbReference type="EMBL" id="KY684105">
    <property type="protein sequence ID" value="ARF10828.1"/>
    <property type="molecule type" value="Genomic_DNA"/>
</dbReference>
<organism evidence="2">
    <name type="scientific">Hokovirus HKV1</name>
    <dbReference type="NCBI Taxonomy" id="1977638"/>
    <lineage>
        <taxon>Viruses</taxon>
        <taxon>Varidnaviria</taxon>
        <taxon>Bamfordvirae</taxon>
        <taxon>Nucleocytoviricota</taxon>
        <taxon>Megaviricetes</taxon>
        <taxon>Imitervirales</taxon>
        <taxon>Mimiviridae</taxon>
        <taxon>Klosneuvirinae</taxon>
        <taxon>Hokovirus</taxon>
    </lineage>
</organism>
<evidence type="ECO:0000256" key="1">
    <source>
        <dbReference type="SAM" id="MobiDB-lite"/>
    </source>
</evidence>
<reference evidence="2" key="1">
    <citation type="journal article" date="2017" name="Science">
        <title>Giant viruses with an expanded complement of translation system components.</title>
        <authorList>
            <person name="Schulz F."/>
            <person name="Yutin N."/>
            <person name="Ivanova N.N."/>
            <person name="Ortega D.R."/>
            <person name="Lee T.K."/>
            <person name="Vierheilig J."/>
            <person name="Daims H."/>
            <person name="Horn M."/>
            <person name="Wagner M."/>
            <person name="Jensen G.J."/>
            <person name="Kyrpides N.C."/>
            <person name="Koonin E.V."/>
            <person name="Woyke T."/>
        </authorList>
    </citation>
    <scope>NUCLEOTIDE SEQUENCE</scope>
    <source>
        <strain evidence="2">HKV1</strain>
    </source>
</reference>
<protein>
    <submittedName>
        <fullName evidence="2">Uncharacterized protein</fullName>
    </submittedName>
</protein>